<dbReference type="InterPro" id="IPR017937">
    <property type="entry name" value="Thioredoxin_CS"/>
</dbReference>
<dbReference type="PANTHER" id="PTHR46115">
    <property type="entry name" value="THIOREDOXIN-LIKE PROTEIN 1"/>
    <property type="match status" value="1"/>
</dbReference>
<feature type="domain" description="Thioredoxin" evidence="2">
    <location>
        <begin position="153"/>
        <end position="281"/>
    </location>
</feature>
<dbReference type="PROSITE" id="PS00194">
    <property type="entry name" value="THIOREDOXIN_1"/>
    <property type="match status" value="1"/>
</dbReference>
<dbReference type="AlphaFoldDB" id="A0AAD9GRT4"/>
<dbReference type="FunFam" id="3.40.30.10:FF:000245">
    <property type="entry name" value="Thioredoxin"/>
    <property type="match status" value="2"/>
</dbReference>
<feature type="domain" description="Thioredoxin" evidence="2">
    <location>
        <begin position="427"/>
        <end position="544"/>
    </location>
</feature>
<dbReference type="Pfam" id="PF00085">
    <property type="entry name" value="Thioredoxin"/>
    <property type="match status" value="4"/>
</dbReference>
<dbReference type="InterPro" id="IPR013766">
    <property type="entry name" value="Thioredoxin_domain"/>
</dbReference>
<reference evidence="3" key="1">
    <citation type="submission" date="2023-08" db="EMBL/GenBank/DDBJ databases">
        <title>Reference Genome Resource for the Citrus Pathogen Phytophthora citrophthora.</title>
        <authorList>
            <person name="Moller H."/>
            <person name="Coetzee B."/>
            <person name="Rose L.J."/>
            <person name="Van Niekerk J.M."/>
        </authorList>
    </citation>
    <scope>NUCLEOTIDE SEQUENCE</scope>
    <source>
        <strain evidence="3">STE-U-9442</strain>
    </source>
</reference>
<evidence type="ECO:0000313" key="4">
    <source>
        <dbReference type="Proteomes" id="UP001259832"/>
    </source>
</evidence>
<gene>
    <name evidence="3" type="ORF">P3T76_005240</name>
</gene>
<feature type="domain" description="Thioredoxin" evidence="2">
    <location>
        <begin position="32"/>
        <end position="150"/>
    </location>
</feature>
<accession>A0AAD9GRT4</accession>
<proteinExistence type="predicted"/>
<evidence type="ECO:0000259" key="2">
    <source>
        <dbReference type="PROSITE" id="PS51352"/>
    </source>
</evidence>
<dbReference type="CDD" id="cd02947">
    <property type="entry name" value="TRX_family"/>
    <property type="match status" value="4"/>
</dbReference>
<evidence type="ECO:0000256" key="1">
    <source>
        <dbReference type="ARBA" id="ARBA00023157"/>
    </source>
</evidence>
<dbReference type="Proteomes" id="UP001259832">
    <property type="component" value="Unassembled WGS sequence"/>
</dbReference>
<feature type="domain" description="Thioredoxin" evidence="2">
    <location>
        <begin position="287"/>
        <end position="426"/>
    </location>
</feature>
<dbReference type="Gene3D" id="3.40.30.10">
    <property type="entry name" value="Glutaredoxin"/>
    <property type="match status" value="4"/>
</dbReference>
<name>A0AAD9GRT4_9STRA</name>
<comment type="caution">
    <text evidence="3">The sequence shown here is derived from an EMBL/GenBank/DDBJ whole genome shotgun (WGS) entry which is preliminary data.</text>
</comment>
<dbReference type="SUPFAM" id="SSF52833">
    <property type="entry name" value="Thioredoxin-like"/>
    <property type="match status" value="4"/>
</dbReference>
<dbReference type="EMBL" id="JASMQC010000007">
    <property type="protein sequence ID" value="KAK1943844.1"/>
    <property type="molecule type" value="Genomic_DNA"/>
</dbReference>
<protein>
    <submittedName>
        <fullName evidence="3">Thioredoxin H-type</fullName>
    </submittedName>
</protein>
<dbReference type="InterPro" id="IPR036249">
    <property type="entry name" value="Thioredoxin-like_sf"/>
</dbReference>
<evidence type="ECO:0000313" key="3">
    <source>
        <dbReference type="EMBL" id="KAK1943844.1"/>
    </source>
</evidence>
<sequence>MNRICIPVYALLPFALMLLQGFWNWFRKNVLGQDDAKIPENSRVIHVTSEQQFKELVGKGKTTKRSVVVDFTATWCGPCRYISPVFHELSAKYPCTIFLKVDVDELKSVSQGCGVTAMPTFQFFRSGVKCDEMRGADRNGLETLIQKHYMEVELPEDEKPVIEAEEKKVNGSSEGLRQRKPQVTNVETEEQWEQLMKQNQESNTALVVDFWATWCKPCVEISPFFEELSGRFATTVFARVDVDELESVAEDFNVSSLPSFKVFKGGKVVDELNGAIKSALESCWGWFLRNVLRQDDEYVPINSRVIHVTSEHRFKELINANKRSVVVDFSASWCNPCRYISPVYHELSAKYPCTVFLKVDVDELQSVAKNYGVRSMPTFQFFRDGVKCDEMRGADRNGLEAHIQKHYVDLELPEDEIDGKLLPLEGLRPHKSHVVTVTTEKQWKQLLKQNRGTNKALVVDFWATWCKPCVEIAPFFEELSCRFPAAVFARLEVDELESVTAEFDVSSLPCFKVFKDGKEVDDLDGAIRGALERMVARHYGVATAAASC</sequence>
<keyword evidence="4" id="KW-1185">Reference proteome</keyword>
<keyword evidence="1" id="KW-1015">Disulfide bond</keyword>
<organism evidence="3 4">
    <name type="scientific">Phytophthora citrophthora</name>
    <dbReference type="NCBI Taxonomy" id="4793"/>
    <lineage>
        <taxon>Eukaryota</taxon>
        <taxon>Sar</taxon>
        <taxon>Stramenopiles</taxon>
        <taxon>Oomycota</taxon>
        <taxon>Peronosporomycetes</taxon>
        <taxon>Peronosporales</taxon>
        <taxon>Peronosporaceae</taxon>
        <taxon>Phytophthora</taxon>
    </lineage>
</organism>
<dbReference type="PRINTS" id="PR00421">
    <property type="entry name" value="THIOREDOXIN"/>
</dbReference>
<dbReference type="PROSITE" id="PS51352">
    <property type="entry name" value="THIOREDOXIN_2"/>
    <property type="match status" value="4"/>
</dbReference>